<dbReference type="Gene3D" id="3.90.79.10">
    <property type="entry name" value="Nucleoside Triphosphate Pyrophosphohydrolase"/>
    <property type="match status" value="1"/>
</dbReference>
<evidence type="ECO:0000256" key="2">
    <source>
        <dbReference type="RuleBase" id="RU003476"/>
    </source>
</evidence>
<comment type="caution">
    <text evidence="4">The sequence shown here is derived from an EMBL/GenBank/DDBJ whole genome shotgun (WGS) entry which is preliminary data.</text>
</comment>
<evidence type="ECO:0000313" key="4">
    <source>
        <dbReference type="EMBL" id="KAB2814618.1"/>
    </source>
</evidence>
<dbReference type="PROSITE" id="PS00893">
    <property type="entry name" value="NUDIX_BOX"/>
    <property type="match status" value="1"/>
</dbReference>
<dbReference type="RefSeq" id="WP_151666197.1">
    <property type="nucleotide sequence ID" value="NZ_WBVO01000001.1"/>
</dbReference>
<dbReference type="InterPro" id="IPR015797">
    <property type="entry name" value="NUDIX_hydrolase-like_dom_sf"/>
</dbReference>
<dbReference type="GO" id="GO:0016787">
    <property type="term" value="F:hydrolase activity"/>
    <property type="evidence" value="ECO:0007669"/>
    <property type="project" value="UniProtKB-KW"/>
</dbReference>
<dbReference type="Proteomes" id="UP000468650">
    <property type="component" value="Unassembled WGS sequence"/>
</dbReference>
<keyword evidence="1 2" id="KW-0378">Hydrolase</keyword>
<organism evidence="4 5">
    <name type="scientific">Phaeocystidibacter luteus</name>
    <dbReference type="NCBI Taxonomy" id="911197"/>
    <lineage>
        <taxon>Bacteria</taxon>
        <taxon>Pseudomonadati</taxon>
        <taxon>Bacteroidota</taxon>
        <taxon>Flavobacteriia</taxon>
        <taxon>Flavobacteriales</taxon>
        <taxon>Phaeocystidibacteraceae</taxon>
        <taxon>Phaeocystidibacter</taxon>
    </lineage>
</organism>
<dbReference type="OrthoDB" id="9786141at2"/>
<dbReference type="PROSITE" id="PS51462">
    <property type="entry name" value="NUDIX"/>
    <property type="match status" value="1"/>
</dbReference>
<evidence type="ECO:0000313" key="5">
    <source>
        <dbReference type="Proteomes" id="UP000468650"/>
    </source>
</evidence>
<protein>
    <submittedName>
        <fullName evidence="4">NUDIX hydrolase</fullName>
    </submittedName>
</protein>
<sequence>MDVAVDLVVFAWHNASWNVLLVKRKYPPFEGRWAIPGGFVENDEDLSDAALRELEEETGVQLSGVYQIGAFGQPKRDPRKRVVSVTYCAVLHRIASTQAGDDAAESVWHPVNQLPELAFDHDVILKVTTTKMQEYYALKKELPSSGPLEEEAVEAFSAIEL</sequence>
<comment type="similarity">
    <text evidence="2">Belongs to the Nudix hydrolase family.</text>
</comment>
<evidence type="ECO:0000259" key="3">
    <source>
        <dbReference type="PROSITE" id="PS51462"/>
    </source>
</evidence>
<dbReference type="PRINTS" id="PR00502">
    <property type="entry name" value="NUDIXFAMILY"/>
</dbReference>
<dbReference type="Pfam" id="PF00293">
    <property type="entry name" value="NUDIX"/>
    <property type="match status" value="1"/>
</dbReference>
<dbReference type="InterPro" id="IPR020476">
    <property type="entry name" value="Nudix_hydrolase"/>
</dbReference>
<gene>
    <name evidence="4" type="ORF">F8C67_02430</name>
</gene>
<feature type="domain" description="Nudix hydrolase" evidence="3">
    <location>
        <begin position="1"/>
        <end position="133"/>
    </location>
</feature>
<dbReference type="CDD" id="cd18873">
    <property type="entry name" value="NUDIX_NadM_like"/>
    <property type="match status" value="1"/>
</dbReference>
<dbReference type="PANTHER" id="PTHR43736">
    <property type="entry name" value="ADP-RIBOSE PYROPHOSPHATASE"/>
    <property type="match status" value="1"/>
</dbReference>
<dbReference type="PANTHER" id="PTHR43736:SF4">
    <property type="entry name" value="SLR1690 PROTEIN"/>
    <property type="match status" value="1"/>
</dbReference>
<dbReference type="InterPro" id="IPR020084">
    <property type="entry name" value="NUDIX_hydrolase_CS"/>
</dbReference>
<dbReference type="InterPro" id="IPR000086">
    <property type="entry name" value="NUDIX_hydrolase_dom"/>
</dbReference>
<proteinExistence type="inferred from homology"/>
<name>A0A6N6RM45_9FLAO</name>
<evidence type="ECO:0000256" key="1">
    <source>
        <dbReference type="ARBA" id="ARBA00022801"/>
    </source>
</evidence>
<dbReference type="EMBL" id="WBVO01000001">
    <property type="protein sequence ID" value="KAB2814618.1"/>
    <property type="molecule type" value="Genomic_DNA"/>
</dbReference>
<dbReference type="SUPFAM" id="SSF55811">
    <property type="entry name" value="Nudix"/>
    <property type="match status" value="1"/>
</dbReference>
<keyword evidence="5" id="KW-1185">Reference proteome</keyword>
<reference evidence="4 5" key="1">
    <citation type="submission" date="2019-09" db="EMBL/GenBank/DDBJ databases">
        <title>Genomes of family Cryomorphaceae.</title>
        <authorList>
            <person name="Bowman J.P."/>
        </authorList>
    </citation>
    <scope>NUCLEOTIDE SEQUENCE [LARGE SCALE GENOMIC DNA]</scope>
    <source>
        <strain evidence="4 5">LMG 25704</strain>
    </source>
</reference>
<dbReference type="AlphaFoldDB" id="A0A6N6RM45"/>
<accession>A0A6N6RM45</accession>